<feature type="region of interest" description="Disordered" evidence="1">
    <location>
        <begin position="263"/>
        <end position="331"/>
    </location>
</feature>
<feature type="compositionally biased region" description="Polar residues" evidence="1">
    <location>
        <begin position="80"/>
        <end position="129"/>
    </location>
</feature>
<reference evidence="3" key="4">
    <citation type="submission" date="2025-09" db="UniProtKB">
        <authorList>
            <consortium name="Ensembl"/>
        </authorList>
    </citation>
    <scope>IDENTIFICATION</scope>
</reference>
<protein>
    <recommendedName>
        <fullName evidence="5">Phosphoprotein membrane anchor with glycosphingolipid microdomains 1</fullName>
    </recommendedName>
</protein>
<dbReference type="RefSeq" id="XP_010871678.1">
    <property type="nucleotide sequence ID" value="XM_010873376.5"/>
</dbReference>
<dbReference type="RefSeq" id="XP_019905733.1">
    <property type="nucleotide sequence ID" value="XM_020050174.3"/>
</dbReference>
<dbReference type="GeneID" id="105012494"/>
<keyword evidence="2" id="KW-1133">Transmembrane helix</keyword>
<organism evidence="3 4">
    <name type="scientific">Esox lucius</name>
    <name type="common">Northern pike</name>
    <dbReference type="NCBI Taxonomy" id="8010"/>
    <lineage>
        <taxon>Eukaryota</taxon>
        <taxon>Metazoa</taxon>
        <taxon>Chordata</taxon>
        <taxon>Craniata</taxon>
        <taxon>Vertebrata</taxon>
        <taxon>Euteleostomi</taxon>
        <taxon>Actinopterygii</taxon>
        <taxon>Neopterygii</taxon>
        <taxon>Teleostei</taxon>
        <taxon>Protacanthopterygii</taxon>
        <taxon>Esociformes</taxon>
        <taxon>Esocidae</taxon>
        <taxon>Esox</taxon>
    </lineage>
</organism>
<dbReference type="STRING" id="8010.ENSELUP00000002471"/>
<dbReference type="RefSeq" id="XP_010871679.1">
    <property type="nucleotide sequence ID" value="XM_010873377.5"/>
</dbReference>
<evidence type="ECO:0000256" key="1">
    <source>
        <dbReference type="SAM" id="MobiDB-lite"/>
    </source>
</evidence>
<dbReference type="RefSeq" id="XP_019905732.1">
    <property type="nucleotide sequence ID" value="XM_020050173.3"/>
</dbReference>
<dbReference type="InParanoid" id="A0A3P8XFT7"/>
<feature type="region of interest" description="Disordered" evidence="1">
    <location>
        <begin position="77"/>
        <end position="246"/>
    </location>
</feature>
<keyword evidence="4" id="KW-1185">Reference proteome</keyword>
<evidence type="ECO:0008006" key="5">
    <source>
        <dbReference type="Google" id="ProtNLM"/>
    </source>
</evidence>
<feature type="region of interest" description="Disordered" evidence="1">
    <location>
        <begin position="371"/>
        <end position="452"/>
    </location>
</feature>
<dbReference type="InterPro" id="IPR032748">
    <property type="entry name" value="PAG"/>
</dbReference>
<dbReference type="FunCoup" id="A0A3P8XFT7">
    <property type="interactions" value="927"/>
</dbReference>
<reference evidence="4" key="1">
    <citation type="journal article" date="2014" name="PLoS ONE">
        <title>The genome and linkage map of the northern pike (Esox lucius): conserved synteny revealed between the salmonid sister group and the Neoteleostei.</title>
        <authorList>
            <person name="Rondeau E.B."/>
            <person name="Minkley D.R."/>
            <person name="Leong J.S."/>
            <person name="Messmer A.M."/>
            <person name="Jantzen J.R."/>
            <person name="von Schalburg K.R."/>
            <person name="Lemon C."/>
            <person name="Bird N.H."/>
            <person name="Koop B.F."/>
        </authorList>
    </citation>
    <scope>NUCLEOTIDE SEQUENCE</scope>
</reference>
<dbReference type="GO" id="GO:0045121">
    <property type="term" value="C:membrane raft"/>
    <property type="evidence" value="ECO:0007669"/>
    <property type="project" value="InterPro"/>
</dbReference>
<feature type="transmembrane region" description="Helical" evidence="2">
    <location>
        <begin position="30"/>
        <end position="51"/>
    </location>
</feature>
<dbReference type="RefSeq" id="XP_010871676.1">
    <property type="nucleotide sequence ID" value="XM_010873374.5"/>
</dbReference>
<keyword evidence="2" id="KW-0812">Transmembrane</keyword>
<dbReference type="RefSeq" id="XP_010871677.1">
    <property type="nucleotide sequence ID" value="XM_010873375.5"/>
</dbReference>
<feature type="compositionally biased region" description="Polar residues" evidence="1">
    <location>
        <begin position="317"/>
        <end position="331"/>
    </location>
</feature>
<name>A0A3P8XFT7_ESOLU</name>
<dbReference type="OrthoDB" id="9874312at2759"/>
<evidence type="ECO:0000256" key="2">
    <source>
        <dbReference type="SAM" id="Phobius"/>
    </source>
</evidence>
<dbReference type="PANTHER" id="PTHR16322:SF0">
    <property type="entry name" value="PHOSPHOPROTEIN ASSOCIATED WITH GLYCOSPHINGOLIPID-ENRICHED MICRODOMAINS 1"/>
    <property type="match status" value="1"/>
</dbReference>
<feature type="compositionally biased region" description="Basic and acidic residues" evidence="1">
    <location>
        <begin position="394"/>
        <end position="403"/>
    </location>
</feature>
<dbReference type="KEGG" id="els:105012494"/>
<dbReference type="OMA" id="QCRDITR"/>
<dbReference type="Bgee" id="ENSELUG00000003865">
    <property type="expression patterns" value="Expressed in mesonephros and 13 other cell types or tissues"/>
</dbReference>
<dbReference type="RefSeq" id="XP_010871680.1">
    <property type="nucleotide sequence ID" value="XM_010873378.5"/>
</dbReference>
<sequence length="452" mass="47794">MAPVLSALWGAGVAGSGVAAATSLGNDHLVVVGTFTAVSAFILLSLLLLLCTSCQGQKKANVHPGDQENLMNGVSERETVGSQSVDSPGTDLAVSSSHNGPLTSGTVLTDTQDNSPQPSEEMLSSQSELRSSKCPQDRELPSIPPNSALDGVGISNGLPPPPSGDGTYEVVKERGAVSTASRDVSAEDSLYETVKELKDHPGSLGLPNGTTSPLSPDDSHRHLSRLPPALHNGHLSPGTPERGPLCAGVEYASVDLNKKSRFSADLEARRSATVAAAGGPAEEHEEEDRPPPVPEKVLDENDNHPTMLDGEALHNGQFRSSLSPSPGLNNHLLSERELSDLYSTVEKTSVDVDEKESDYSSIAEIKGLVPESSSSDLYATVREIYPQPEEEESDLRGPPRDLQEPTVESTDPGYETIRIPKQGSGEELGAGSRVRPESDYEELGMNGESSRL</sequence>
<dbReference type="Proteomes" id="UP000265140">
    <property type="component" value="Chromosome 10"/>
</dbReference>
<dbReference type="GeneTree" id="ENSGT00390000002061"/>
<dbReference type="GO" id="GO:0050868">
    <property type="term" value="P:negative regulation of T cell activation"/>
    <property type="evidence" value="ECO:0007669"/>
    <property type="project" value="InterPro"/>
</dbReference>
<dbReference type="RefSeq" id="XP_010871681.1">
    <property type="nucleotide sequence ID" value="XM_010873379.5"/>
</dbReference>
<proteinExistence type="predicted"/>
<dbReference type="GO" id="GO:0035556">
    <property type="term" value="P:intracellular signal transduction"/>
    <property type="evidence" value="ECO:0007669"/>
    <property type="project" value="InterPro"/>
</dbReference>
<dbReference type="Pfam" id="PF15347">
    <property type="entry name" value="PAG"/>
    <property type="match status" value="1"/>
</dbReference>
<dbReference type="AlphaFoldDB" id="A0A3P8XFT7"/>
<dbReference type="PANTHER" id="PTHR16322">
    <property type="entry name" value="PHOSPHOPROTEIN ASSOCIATED WITH GLYCOSPHINGOLIPID-ENRICHED MICRODOMAINS 1"/>
    <property type="match status" value="1"/>
</dbReference>
<reference evidence="3" key="3">
    <citation type="submission" date="2025-08" db="UniProtKB">
        <authorList>
            <consortium name="Ensembl"/>
        </authorList>
    </citation>
    <scope>IDENTIFICATION</scope>
</reference>
<evidence type="ECO:0000313" key="4">
    <source>
        <dbReference type="Proteomes" id="UP000265140"/>
    </source>
</evidence>
<evidence type="ECO:0000313" key="3">
    <source>
        <dbReference type="Ensembl" id="ENSELUP00000002525.1"/>
    </source>
</evidence>
<accession>A0A3P8XFT7</accession>
<gene>
    <name evidence="3" type="primary">PAG1</name>
</gene>
<keyword evidence="2" id="KW-0472">Membrane</keyword>
<dbReference type="CTD" id="55824"/>
<dbReference type="GO" id="GO:0005886">
    <property type="term" value="C:plasma membrane"/>
    <property type="evidence" value="ECO:0007669"/>
    <property type="project" value="InterPro"/>
</dbReference>
<dbReference type="Ensembl" id="ENSELUT00000015566.3">
    <property type="protein sequence ID" value="ENSELUP00000002525.1"/>
    <property type="gene ID" value="ENSELUG00000003865.3"/>
</dbReference>
<reference evidence="3" key="2">
    <citation type="submission" date="2020-02" db="EMBL/GenBank/DDBJ databases">
        <title>Esox lucius (northern pike) genome, fEsoLuc1, primary haplotype.</title>
        <authorList>
            <person name="Myers G."/>
            <person name="Karagic N."/>
            <person name="Meyer A."/>
            <person name="Pippel M."/>
            <person name="Reichard M."/>
            <person name="Winkler S."/>
            <person name="Tracey A."/>
            <person name="Sims Y."/>
            <person name="Howe K."/>
            <person name="Rhie A."/>
            <person name="Formenti G."/>
            <person name="Durbin R."/>
            <person name="Fedrigo O."/>
            <person name="Jarvis E.D."/>
        </authorList>
    </citation>
    <scope>NUCLEOTIDE SEQUENCE [LARGE SCALE GENOMIC DNA]</scope>
</reference>